<evidence type="ECO:0000313" key="5">
    <source>
        <dbReference type="EMBL" id="PVU70696.1"/>
    </source>
</evidence>
<dbReference type="InterPro" id="IPR008195">
    <property type="entry name" value="Ribosomal_eL34"/>
</dbReference>
<dbReference type="Proteomes" id="UP000245908">
    <property type="component" value="Unassembled WGS sequence"/>
</dbReference>
<dbReference type="InterPro" id="IPR038562">
    <property type="entry name" value="Ribosomal_eL34_C_sf"/>
</dbReference>
<proteinExistence type="inferred from homology"/>
<dbReference type="InterPro" id="IPR047868">
    <property type="entry name" value="Ribosomal_L34e_arc-type"/>
</dbReference>
<dbReference type="GO" id="GO:1990904">
    <property type="term" value="C:ribonucleoprotein complex"/>
    <property type="evidence" value="ECO:0007669"/>
    <property type="project" value="UniProtKB-KW"/>
</dbReference>
<dbReference type="PANTHER" id="PTHR10759">
    <property type="entry name" value="60S RIBOSOMAL PROTEIN L34"/>
    <property type="match status" value="1"/>
</dbReference>
<dbReference type="GO" id="GO:0003735">
    <property type="term" value="F:structural constituent of ribosome"/>
    <property type="evidence" value="ECO:0007669"/>
    <property type="project" value="InterPro"/>
</dbReference>
<dbReference type="PRINTS" id="PR01250">
    <property type="entry name" value="RIBOSOMALL34"/>
</dbReference>
<gene>
    <name evidence="4 5" type="primary">rpl34e</name>
    <name evidence="5" type="ORF">DDW05_02485</name>
</gene>
<comment type="similarity">
    <text evidence="1 4">Belongs to the eukaryotic ribosomal protein eL34 family.</text>
</comment>
<dbReference type="Pfam" id="PF01199">
    <property type="entry name" value="Ribosomal_L34e"/>
    <property type="match status" value="1"/>
</dbReference>
<evidence type="ECO:0000256" key="2">
    <source>
        <dbReference type="ARBA" id="ARBA00022980"/>
    </source>
</evidence>
<evidence type="ECO:0000313" key="6">
    <source>
        <dbReference type="Proteomes" id="UP000245908"/>
    </source>
</evidence>
<comment type="caution">
    <text evidence="5">The sequence shown here is derived from an EMBL/GenBank/DDBJ whole genome shotgun (WGS) entry which is preliminary data.</text>
</comment>
<evidence type="ECO:0000256" key="1">
    <source>
        <dbReference type="ARBA" id="ARBA00009875"/>
    </source>
</evidence>
<keyword evidence="3 4" id="KW-0687">Ribonucleoprotein</keyword>
<accession>A0A2T9WS87</accession>
<reference evidence="5 6" key="1">
    <citation type="journal article" date="2015" name="Appl. Environ. Microbiol.">
        <title>Nanoarchaeota, Their Sulfolobales Host, and Nanoarchaeota Virus Distribution across Yellowstone National Park Hot Springs.</title>
        <authorList>
            <person name="Munson-McGee J.H."/>
            <person name="Field E.K."/>
            <person name="Bateson M."/>
            <person name="Rooney C."/>
            <person name="Stepanauskas R."/>
            <person name="Young M.J."/>
        </authorList>
    </citation>
    <scope>NUCLEOTIDE SEQUENCE [LARGE SCALE GENOMIC DNA]</scope>
    <source>
        <strain evidence="5">SCGC AB-777_O03</strain>
    </source>
</reference>
<evidence type="ECO:0000256" key="4">
    <source>
        <dbReference type="HAMAP-Rule" id="MF_00349"/>
    </source>
</evidence>
<dbReference type="EMBL" id="QEFH01000020">
    <property type="protein sequence ID" value="PVU70696.1"/>
    <property type="molecule type" value="Genomic_DNA"/>
</dbReference>
<name>A0A2T9WS87_NANST</name>
<dbReference type="HAMAP" id="MF_00349">
    <property type="entry name" value="Ribosomal_eL34"/>
    <property type="match status" value="1"/>
</dbReference>
<dbReference type="Gene3D" id="6.20.340.10">
    <property type="match status" value="1"/>
</dbReference>
<protein>
    <recommendedName>
        <fullName evidence="4">Large ribosomal subunit protein eL34</fullName>
    </recommendedName>
</protein>
<dbReference type="GO" id="GO:0005840">
    <property type="term" value="C:ribosome"/>
    <property type="evidence" value="ECO:0007669"/>
    <property type="project" value="UniProtKB-KW"/>
</dbReference>
<evidence type="ECO:0000256" key="3">
    <source>
        <dbReference type="ARBA" id="ARBA00023274"/>
    </source>
</evidence>
<dbReference type="GO" id="GO:0006412">
    <property type="term" value="P:translation"/>
    <property type="evidence" value="ECO:0007669"/>
    <property type="project" value="UniProtKB-UniRule"/>
</dbReference>
<keyword evidence="2 4" id="KW-0689">Ribosomal protein</keyword>
<organism evidence="5 6">
    <name type="scientific">Nanobsidianus stetteri</name>
    <dbReference type="NCBI Taxonomy" id="1294122"/>
    <lineage>
        <taxon>Archaea</taxon>
        <taxon>Nanobdellota</taxon>
        <taxon>Candidatus Nanoarchaeia</taxon>
        <taxon>Nanoarchaeales</taxon>
        <taxon>Nanopusillaceae</taxon>
        <taxon>Candidatus Nanobsidianus</taxon>
    </lineage>
</organism>
<sequence>MAKTYLIRKTPSGRISIIVKLKKGNIPRCAICGRELQGLPSLHPSKYRRLNLSQKRVSRKYGGYLCHKCLENLLKEKVREKIKILNSNQ</sequence>
<dbReference type="AlphaFoldDB" id="A0A2T9WS87"/>